<feature type="non-terminal residue" evidence="2">
    <location>
        <position position="1"/>
    </location>
</feature>
<gene>
    <name evidence="2" type="ORF">Tci_869030</name>
</gene>
<feature type="compositionally biased region" description="Pro residues" evidence="1">
    <location>
        <begin position="7"/>
        <end position="20"/>
    </location>
</feature>
<protein>
    <submittedName>
        <fullName evidence="2">Uncharacterized protein</fullName>
    </submittedName>
</protein>
<feature type="compositionally biased region" description="Pro residues" evidence="1">
    <location>
        <begin position="34"/>
        <end position="43"/>
    </location>
</feature>
<accession>A0A699SHY0</accession>
<dbReference type="SUPFAM" id="SSF101447">
    <property type="entry name" value="Formin homology 2 domain (FH2 domain)"/>
    <property type="match status" value="1"/>
</dbReference>
<sequence>SPKTSPGSPPHPPPPPPSPAGPSEASGAFGSFQMPPPPPPPPSTNQDSQSKGSVAPSSSKTAASTEYQAWTTTDIRLRPSISLTPADLEMDEDMGPNKQAQSSDDEDIGSAHIPKVSKAVSEVVTDAVDWDMQAPLRNCFRDLPKADMKEILHQRMWETE</sequence>
<dbReference type="EMBL" id="BKCJ011163846">
    <property type="protein sequence ID" value="GFC97060.1"/>
    <property type="molecule type" value="Genomic_DNA"/>
</dbReference>
<feature type="compositionally biased region" description="Polar residues" evidence="1">
    <location>
        <begin position="44"/>
        <end position="74"/>
    </location>
</feature>
<proteinExistence type="predicted"/>
<comment type="caution">
    <text evidence="2">The sequence shown here is derived from an EMBL/GenBank/DDBJ whole genome shotgun (WGS) entry which is preliminary data.</text>
</comment>
<evidence type="ECO:0000256" key="1">
    <source>
        <dbReference type="SAM" id="MobiDB-lite"/>
    </source>
</evidence>
<feature type="non-terminal residue" evidence="2">
    <location>
        <position position="160"/>
    </location>
</feature>
<reference evidence="2" key="1">
    <citation type="journal article" date="2019" name="Sci. Rep.">
        <title>Draft genome of Tanacetum cinerariifolium, the natural source of mosquito coil.</title>
        <authorList>
            <person name="Yamashiro T."/>
            <person name="Shiraishi A."/>
            <person name="Satake H."/>
            <person name="Nakayama K."/>
        </authorList>
    </citation>
    <scope>NUCLEOTIDE SEQUENCE</scope>
</reference>
<feature type="compositionally biased region" description="Low complexity" evidence="1">
    <location>
        <begin position="21"/>
        <end position="31"/>
    </location>
</feature>
<organism evidence="2">
    <name type="scientific">Tanacetum cinerariifolium</name>
    <name type="common">Dalmatian daisy</name>
    <name type="synonym">Chrysanthemum cinerariifolium</name>
    <dbReference type="NCBI Taxonomy" id="118510"/>
    <lineage>
        <taxon>Eukaryota</taxon>
        <taxon>Viridiplantae</taxon>
        <taxon>Streptophyta</taxon>
        <taxon>Embryophyta</taxon>
        <taxon>Tracheophyta</taxon>
        <taxon>Spermatophyta</taxon>
        <taxon>Magnoliopsida</taxon>
        <taxon>eudicotyledons</taxon>
        <taxon>Gunneridae</taxon>
        <taxon>Pentapetalae</taxon>
        <taxon>asterids</taxon>
        <taxon>campanulids</taxon>
        <taxon>Asterales</taxon>
        <taxon>Asteraceae</taxon>
        <taxon>Asteroideae</taxon>
        <taxon>Anthemideae</taxon>
        <taxon>Anthemidinae</taxon>
        <taxon>Tanacetum</taxon>
    </lineage>
</organism>
<name>A0A699SHY0_TANCI</name>
<dbReference type="AlphaFoldDB" id="A0A699SHY0"/>
<feature type="region of interest" description="Disordered" evidence="1">
    <location>
        <begin position="1"/>
        <end position="115"/>
    </location>
</feature>
<evidence type="ECO:0000313" key="2">
    <source>
        <dbReference type="EMBL" id="GFC97060.1"/>
    </source>
</evidence>